<name>A0A6P1MGA8_9FIRM</name>
<dbReference type="Proteomes" id="UP000463883">
    <property type="component" value="Chromosome"/>
</dbReference>
<evidence type="ECO:0000313" key="8">
    <source>
        <dbReference type="EMBL" id="QHI73739.1"/>
    </source>
</evidence>
<keyword evidence="3 6" id="KW-0694">RNA-binding</keyword>
<dbReference type="InterPro" id="IPR006027">
    <property type="entry name" value="NusB_RsmB_TIM44"/>
</dbReference>
<dbReference type="NCBIfam" id="TIGR01951">
    <property type="entry name" value="nusB"/>
    <property type="match status" value="1"/>
</dbReference>
<keyword evidence="9" id="KW-1185">Reference proteome</keyword>
<dbReference type="Pfam" id="PF01029">
    <property type="entry name" value="NusB"/>
    <property type="match status" value="1"/>
</dbReference>
<reference evidence="8 9" key="1">
    <citation type="submission" date="2020-01" db="EMBL/GenBank/DDBJ databases">
        <title>Genomic analysis of Aminipila sp. CBA3637.</title>
        <authorList>
            <person name="Kim Y.B."/>
            <person name="Roh S.W."/>
        </authorList>
    </citation>
    <scope>NUCLEOTIDE SEQUENCE [LARGE SCALE GENOMIC DNA]</scope>
    <source>
        <strain evidence="8 9">CBA3637</strain>
    </source>
</reference>
<evidence type="ECO:0000256" key="4">
    <source>
        <dbReference type="ARBA" id="ARBA00023015"/>
    </source>
</evidence>
<dbReference type="InterPro" id="IPR011605">
    <property type="entry name" value="NusB_fam"/>
</dbReference>
<evidence type="ECO:0000256" key="2">
    <source>
        <dbReference type="ARBA" id="ARBA00022814"/>
    </source>
</evidence>
<dbReference type="PANTHER" id="PTHR11078:SF3">
    <property type="entry name" value="ANTITERMINATION NUSB DOMAIN-CONTAINING PROTEIN"/>
    <property type="match status" value="1"/>
</dbReference>
<dbReference type="SUPFAM" id="SSF48013">
    <property type="entry name" value="NusB-like"/>
    <property type="match status" value="1"/>
</dbReference>
<dbReference type="AlphaFoldDB" id="A0A6P1MGA8"/>
<dbReference type="KEGG" id="amic:Ami3637_16350"/>
<evidence type="ECO:0000256" key="6">
    <source>
        <dbReference type="HAMAP-Rule" id="MF_00073"/>
    </source>
</evidence>
<evidence type="ECO:0000313" key="9">
    <source>
        <dbReference type="Proteomes" id="UP000463883"/>
    </source>
</evidence>
<dbReference type="EMBL" id="CP047591">
    <property type="protein sequence ID" value="QHI73739.1"/>
    <property type="molecule type" value="Genomic_DNA"/>
</dbReference>
<keyword evidence="5 6" id="KW-0804">Transcription</keyword>
<feature type="domain" description="NusB/RsmB/TIM44" evidence="7">
    <location>
        <begin position="5"/>
        <end position="129"/>
    </location>
</feature>
<keyword evidence="2 6" id="KW-0889">Transcription antitermination</keyword>
<keyword evidence="4 6" id="KW-0805">Transcription regulation</keyword>
<dbReference type="GO" id="GO:0003723">
    <property type="term" value="F:RNA binding"/>
    <property type="evidence" value="ECO:0007669"/>
    <property type="project" value="UniProtKB-UniRule"/>
</dbReference>
<dbReference type="HAMAP" id="MF_00073">
    <property type="entry name" value="NusB"/>
    <property type="match status" value="1"/>
</dbReference>
<dbReference type="InterPro" id="IPR035926">
    <property type="entry name" value="NusB-like_sf"/>
</dbReference>
<accession>A0A6P1MGA8</accession>
<comment type="similarity">
    <text evidence="1 6">Belongs to the NusB family.</text>
</comment>
<evidence type="ECO:0000256" key="3">
    <source>
        <dbReference type="ARBA" id="ARBA00022884"/>
    </source>
</evidence>
<proteinExistence type="inferred from homology"/>
<dbReference type="PANTHER" id="PTHR11078">
    <property type="entry name" value="N UTILIZATION SUBSTANCE PROTEIN B-RELATED"/>
    <property type="match status" value="1"/>
</dbReference>
<dbReference type="GO" id="GO:0006353">
    <property type="term" value="P:DNA-templated transcription termination"/>
    <property type="evidence" value="ECO:0007669"/>
    <property type="project" value="UniProtKB-UniRule"/>
</dbReference>
<dbReference type="RefSeq" id="WP_162363504.1">
    <property type="nucleotide sequence ID" value="NZ_CP047591.1"/>
</dbReference>
<evidence type="ECO:0000256" key="1">
    <source>
        <dbReference type="ARBA" id="ARBA00005952"/>
    </source>
</evidence>
<comment type="function">
    <text evidence="6">Involved in transcription antitermination. Required for transcription of ribosomal RNA (rRNA) genes. Binds specifically to the boxA antiterminator sequence of the ribosomal RNA (rrn) operons.</text>
</comment>
<dbReference type="GO" id="GO:0005829">
    <property type="term" value="C:cytosol"/>
    <property type="evidence" value="ECO:0007669"/>
    <property type="project" value="TreeGrafter"/>
</dbReference>
<dbReference type="GO" id="GO:0031564">
    <property type="term" value="P:transcription antitermination"/>
    <property type="evidence" value="ECO:0007669"/>
    <property type="project" value="UniProtKB-KW"/>
</dbReference>
<organism evidence="8 9">
    <name type="scientific">Aminipila terrae</name>
    <dbReference type="NCBI Taxonomy" id="2697030"/>
    <lineage>
        <taxon>Bacteria</taxon>
        <taxon>Bacillati</taxon>
        <taxon>Bacillota</taxon>
        <taxon>Clostridia</taxon>
        <taxon>Peptostreptococcales</taxon>
        <taxon>Anaerovoracaceae</taxon>
        <taxon>Aminipila</taxon>
    </lineage>
</organism>
<protein>
    <recommendedName>
        <fullName evidence="6">Transcription antitermination protein NusB</fullName>
    </recommendedName>
    <alternativeName>
        <fullName evidence="6">Antitermination factor NusB</fullName>
    </alternativeName>
</protein>
<evidence type="ECO:0000256" key="5">
    <source>
        <dbReference type="ARBA" id="ARBA00023163"/>
    </source>
</evidence>
<sequence>MNRNEARELMMQLLFQVEVQNEYNIEIKEKFFKDKEDLKVQKHYIDEIFDIILEHKEEIDQKIEEASANWKINRINKVDLAILRLAVAELLHMNDIPTSVSINEAVILAKKFGTDESGKFINGILGNIAHQLTEA</sequence>
<evidence type="ECO:0000259" key="7">
    <source>
        <dbReference type="Pfam" id="PF01029"/>
    </source>
</evidence>
<gene>
    <name evidence="6 8" type="primary">nusB</name>
    <name evidence="8" type="ORF">Ami3637_16350</name>
</gene>
<dbReference type="Gene3D" id="1.10.940.10">
    <property type="entry name" value="NusB-like"/>
    <property type="match status" value="1"/>
</dbReference>